<reference evidence="5" key="1">
    <citation type="journal article" date="2022" name="Int. J. Mol. Sci.">
        <title>Draft Genome of Tanacetum Coccineum: Genomic Comparison of Closely Related Tanacetum-Family Plants.</title>
        <authorList>
            <person name="Yamashiro T."/>
            <person name="Shiraishi A."/>
            <person name="Nakayama K."/>
            <person name="Satake H."/>
        </authorList>
    </citation>
    <scope>NUCLEOTIDE SEQUENCE</scope>
</reference>
<dbReference type="Proteomes" id="UP001151760">
    <property type="component" value="Unassembled WGS sequence"/>
</dbReference>
<evidence type="ECO:0000313" key="6">
    <source>
        <dbReference type="Proteomes" id="UP001151760"/>
    </source>
</evidence>
<keyword evidence="1" id="KW-0433">Leucine-rich repeat</keyword>
<dbReference type="PRINTS" id="PR00219">
    <property type="entry name" value="SYNAPTOBREVN"/>
</dbReference>
<dbReference type="InterPro" id="IPR001611">
    <property type="entry name" value="Leu-rich_rpt"/>
</dbReference>
<dbReference type="Gene3D" id="3.80.10.10">
    <property type="entry name" value="Ribonuclease Inhibitor"/>
    <property type="match status" value="2"/>
</dbReference>
<keyword evidence="6" id="KW-1185">Reference proteome</keyword>
<dbReference type="PANTHER" id="PTHR48007:SF34">
    <property type="entry name" value="PROTEIN STRUBBELIG-RECEPTOR FAMILY 8 ISOFORM X1"/>
    <property type="match status" value="1"/>
</dbReference>
<dbReference type="PROSITE" id="PS00417">
    <property type="entry name" value="SYNAPTOBREVIN"/>
    <property type="match status" value="1"/>
</dbReference>
<evidence type="ECO:0000256" key="3">
    <source>
        <dbReference type="PROSITE-ProRule" id="PRU00290"/>
    </source>
</evidence>
<dbReference type="Pfam" id="PF00560">
    <property type="entry name" value="LRR_1"/>
    <property type="match status" value="1"/>
</dbReference>
<feature type="domain" description="V-SNARE coiled-coil homology" evidence="4">
    <location>
        <begin position="226"/>
        <end position="290"/>
    </location>
</feature>
<evidence type="ECO:0000313" key="5">
    <source>
        <dbReference type="EMBL" id="GJS68995.1"/>
    </source>
</evidence>
<dbReference type="InterPro" id="IPR046959">
    <property type="entry name" value="PRK1-6/SRF4-like"/>
</dbReference>
<comment type="caution">
    <text evidence="5">The sequence shown here is derived from an EMBL/GenBank/DDBJ whole genome shotgun (WGS) entry which is preliminary data.</text>
</comment>
<sequence length="426" mass="47535">MSFTYGSYSPILSQSRYCGVMMLEPFWRKLNVPLVCVKSDPIEWIAPHVDMSLRSVLINLYISEVIIFDNGIMEQSISSLAFKGSIIEAITEARRQKKLFVVYISDVDALESVKCSEEQIQEVVKELGTVLNERENPDAAKFVKFLKDQVHDAVKELETVVTEKENLEEPKLEKQSNECTQEVVDPDSIWTEKPDLDAPIVEKTLKKTPQKKLCKTVWTIQKRSASLAKVKAQVSEVKGVMIENIEKVLDRGEKIELLFDKTENLRSQFFTSVRPKAPLQKNLNSPGQLTKWTSSGGDPCADNWFGVTCSASTVTQIKLSSLGLSGGIGYQLSSLTSVTKFDVNNNNLGNQIPYSLPPNLTSLDISANSFTGGLPQSFTLLSSATDMNVANNKFTAWIPNRLNNINLHWMGIGSDWMTNKPEDGNL</sequence>
<evidence type="ECO:0000256" key="2">
    <source>
        <dbReference type="ARBA" id="ARBA00022737"/>
    </source>
</evidence>
<proteinExistence type="predicted"/>
<keyword evidence="3" id="KW-0175">Coiled coil</keyword>
<evidence type="ECO:0000256" key="1">
    <source>
        <dbReference type="ARBA" id="ARBA00022614"/>
    </source>
</evidence>
<dbReference type="Pfam" id="PF08263">
    <property type="entry name" value="LRRNT_2"/>
    <property type="match status" value="1"/>
</dbReference>
<dbReference type="EMBL" id="BQNB010009831">
    <property type="protein sequence ID" value="GJS68995.1"/>
    <property type="molecule type" value="Genomic_DNA"/>
</dbReference>
<dbReference type="CDD" id="cd15843">
    <property type="entry name" value="R-SNARE"/>
    <property type="match status" value="1"/>
</dbReference>
<protein>
    <submittedName>
        <fullName evidence="5">STRUBBELIG-receptor family 7-like protein isoform X2</fullName>
    </submittedName>
</protein>
<dbReference type="InterPro" id="IPR032675">
    <property type="entry name" value="LRR_dom_sf"/>
</dbReference>
<keyword evidence="2" id="KW-0677">Repeat</keyword>
<organism evidence="5 6">
    <name type="scientific">Tanacetum coccineum</name>
    <dbReference type="NCBI Taxonomy" id="301880"/>
    <lineage>
        <taxon>Eukaryota</taxon>
        <taxon>Viridiplantae</taxon>
        <taxon>Streptophyta</taxon>
        <taxon>Embryophyta</taxon>
        <taxon>Tracheophyta</taxon>
        <taxon>Spermatophyta</taxon>
        <taxon>Magnoliopsida</taxon>
        <taxon>eudicotyledons</taxon>
        <taxon>Gunneridae</taxon>
        <taxon>Pentapetalae</taxon>
        <taxon>asterids</taxon>
        <taxon>campanulids</taxon>
        <taxon>Asterales</taxon>
        <taxon>Asteraceae</taxon>
        <taxon>Asteroideae</taxon>
        <taxon>Anthemideae</taxon>
        <taxon>Anthemidinae</taxon>
        <taxon>Tanacetum</taxon>
    </lineage>
</organism>
<dbReference type="Gene3D" id="1.20.5.110">
    <property type="match status" value="1"/>
</dbReference>
<gene>
    <name evidence="5" type="ORF">Tco_0701836</name>
</gene>
<name>A0ABQ4XVZ1_9ASTR</name>
<dbReference type="PROSITE" id="PS50892">
    <property type="entry name" value="V_SNARE"/>
    <property type="match status" value="1"/>
</dbReference>
<evidence type="ECO:0000259" key="4">
    <source>
        <dbReference type="PROSITE" id="PS50892"/>
    </source>
</evidence>
<dbReference type="SUPFAM" id="SSF58038">
    <property type="entry name" value="SNARE fusion complex"/>
    <property type="match status" value="1"/>
</dbReference>
<dbReference type="InterPro" id="IPR042855">
    <property type="entry name" value="V_SNARE_CC"/>
</dbReference>
<dbReference type="Pfam" id="PF00957">
    <property type="entry name" value="Synaptobrevin"/>
    <property type="match status" value="1"/>
</dbReference>
<dbReference type="InterPro" id="IPR001388">
    <property type="entry name" value="Synaptobrevin-like"/>
</dbReference>
<dbReference type="PANTHER" id="PTHR48007">
    <property type="entry name" value="LEUCINE-RICH REPEAT RECEPTOR-LIKE PROTEIN KINASE PXC1"/>
    <property type="match status" value="1"/>
</dbReference>
<dbReference type="SUPFAM" id="SSF52058">
    <property type="entry name" value="L domain-like"/>
    <property type="match status" value="1"/>
</dbReference>
<accession>A0ABQ4XVZ1</accession>
<reference evidence="5" key="2">
    <citation type="submission" date="2022-01" db="EMBL/GenBank/DDBJ databases">
        <authorList>
            <person name="Yamashiro T."/>
            <person name="Shiraishi A."/>
            <person name="Satake H."/>
            <person name="Nakayama K."/>
        </authorList>
    </citation>
    <scope>NUCLEOTIDE SEQUENCE</scope>
</reference>
<dbReference type="InterPro" id="IPR013210">
    <property type="entry name" value="LRR_N_plant-typ"/>
</dbReference>